<protein>
    <submittedName>
        <fullName evidence="3">M23 family metallopeptidase</fullName>
        <ecNumber evidence="3">3.4.-.-</ecNumber>
    </submittedName>
</protein>
<dbReference type="InterPro" id="IPR016047">
    <property type="entry name" value="M23ase_b-sheet_dom"/>
</dbReference>
<keyword evidence="1" id="KW-0732">Signal</keyword>
<gene>
    <name evidence="3" type="ORF">TPR58_01155</name>
</gene>
<dbReference type="RefSeq" id="WP_346244761.1">
    <property type="nucleotide sequence ID" value="NZ_JBDIZK010000001.1"/>
</dbReference>
<evidence type="ECO:0000313" key="3">
    <source>
        <dbReference type="EMBL" id="MEN3745756.1"/>
    </source>
</evidence>
<dbReference type="CDD" id="cd12797">
    <property type="entry name" value="M23_peptidase"/>
    <property type="match status" value="1"/>
</dbReference>
<evidence type="ECO:0000256" key="1">
    <source>
        <dbReference type="SAM" id="SignalP"/>
    </source>
</evidence>
<dbReference type="Proteomes" id="UP001427805">
    <property type="component" value="Unassembled WGS sequence"/>
</dbReference>
<organism evidence="3 4">
    <name type="scientific">Sphingomonas rustica</name>
    <dbReference type="NCBI Taxonomy" id="3103142"/>
    <lineage>
        <taxon>Bacteria</taxon>
        <taxon>Pseudomonadati</taxon>
        <taxon>Pseudomonadota</taxon>
        <taxon>Alphaproteobacteria</taxon>
        <taxon>Sphingomonadales</taxon>
        <taxon>Sphingomonadaceae</taxon>
        <taxon>Sphingomonas</taxon>
    </lineage>
</organism>
<feature type="signal peptide" evidence="1">
    <location>
        <begin position="1"/>
        <end position="28"/>
    </location>
</feature>
<evidence type="ECO:0000259" key="2">
    <source>
        <dbReference type="Pfam" id="PF01551"/>
    </source>
</evidence>
<dbReference type="GO" id="GO:0016787">
    <property type="term" value="F:hydrolase activity"/>
    <property type="evidence" value="ECO:0007669"/>
    <property type="project" value="UniProtKB-KW"/>
</dbReference>
<keyword evidence="4" id="KW-1185">Reference proteome</keyword>
<dbReference type="SUPFAM" id="SSF51261">
    <property type="entry name" value="Duplicated hybrid motif"/>
    <property type="match status" value="1"/>
</dbReference>
<name>A0ABV0B4B9_9SPHN</name>
<keyword evidence="3" id="KW-0378">Hydrolase</keyword>
<dbReference type="Pfam" id="PF01551">
    <property type="entry name" value="Peptidase_M23"/>
    <property type="match status" value="1"/>
</dbReference>
<reference evidence="3 4" key="1">
    <citation type="submission" date="2024-05" db="EMBL/GenBank/DDBJ databases">
        <title>Sphingomonas sp. HF-S3 16S ribosomal RNA gene Genome sequencing and assembly.</title>
        <authorList>
            <person name="Lee H."/>
        </authorList>
    </citation>
    <scope>NUCLEOTIDE SEQUENCE [LARGE SCALE GENOMIC DNA]</scope>
    <source>
        <strain evidence="3 4">HF-S3</strain>
    </source>
</reference>
<dbReference type="InterPro" id="IPR050570">
    <property type="entry name" value="Cell_wall_metabolism_enzyme"/>
</dbReference>
<feature type="domain" description="M23ase beta-sheet core" evidence="2">
    <location>
        <begin position="189"/>
        <end position="285"/>
    </location>
</feature>
<dbReference type="EMBL" id="JBDIZK010000001">
    <property type="protein sequence ID" value="MEN3745756.1"/>
    <property type="molecule type" value="Genomic_DNA"/>
</dbReference>
<comment type="caution">
    <text evidence="3">The sequence shown here is derived from an EMBL/GenBank/DDBJ whole genome shotgun (WGS) entry which is preliminary data.</text>
</comment>
<dbReference type="PANTHER" id="PTHR21666:SF285">
    <property type="entry name" value="M23 FAMILY METALLOPEPTIDASE"/>
    <property type="match status" value="1"/>
</dbReference>
<feature type="chain" id="PRO_5046474321" evidence="1">
    <location>
        <begin position="29"/>
        <end position="296"/>
    </location>
</feature>
<accession>A0ABV0B4B9</accession>
<sequence length="296" mass="31270">MPLSRGVVRAGIVLLLLAAELPAGIATASAQSLSAAPASDPSDPFRLRGELTQGGWAIGTAPPGTTGLSLDGTAVPVERDGAFLIAFDRDAGPQALLVAARNDGSRVTKSLTIAPRAWQISRLNRLPRFPVPQPEFVRLRQPELEQIAAARAQTTGAEGWRQHFVWPVTGRISTRFGSQRIYAGEPGAYHSGVDVARPTGTPIVAPADGVVILATTAPFTLEGRLLMIDHGAGLNSAFMHLSRIDVRVGDRVRQGQTIGAIGATGRATGPHLHWGMKWRDARIDPLLFAGAMPAAN</sequence>
<proteinExistence type="predicted"/>
<dbReference type="EC" id="3.4.-.-" evidence="3"/>
<dbReference type="InterPro" id="IPR011055">
    <property type="entry name" value="Dup_hybrid_motif"/>
</dbReference>
<evidence type="ECO:0000313" key="4">
    <source>
        <dbReference type="Proteomes" id="UP001427805"/>
    </source>
</evidence>
<dbReference type="Gene3D" id="2.70.70.10">
    <property type="entry name" value="Glucose Permease (Domain IIA)"/>
    <property type="match status" value="1"/>
</dbReference>
<dbReference type="PANTHER" id="PTHR21666">
    <property type="entry name" value="PEPTIDASE-RELATED"/>
    <property type="match status" value="1"/>
</dbReference>